<dbReference type="Gene3D" id="3.40.50.300">
    <property type="entry name" value="P-loop containing nucleotide triphosphate hydrolases"/>
    <property type="match status" value="1"/>
</dbReference>
<name>A0ABD6ELV5_9BILA</name>
<feature type="binding site" evidence="10">
    <location>
        <position position="19"/>
    </location>
    <ligand>
        <name>ATP</name>
        <dbReference type="ChEBI" id="CHEBI:30616"/>
    </ligand>
</feature>
<comment type="subunit">
    <text evidence="10">Monomer and homodimer. Interacts with small ribosomal subunit protein uS11. Not a structural component of 43S pre-ribosomes, but transiently interacts with them by binding to uS11.</text>
</comment>
<evidence type="ECO:0000256" key="6">
    <source>
        <dbReference type="ARBA" id="ARBA00022741"/>
    </source>
</evidence>
<evidence type="ECO:0000256" key="2">
    <source>
        <dbReference type="ARBA" id="ARBA00022490"/>
    </source>
</evidence>
<dbReference type="GO" id="GO:0016887">
    <property type="term" value="F:ATP hydrolysis activity"/>
    <property type="evidence" value="ECO:0007669"/>
    <property type="project" value="UniProtKB-UniRule"/>
</dbReference>
<dbReference type="FunFam" id="3.40.50.300:FF:000372">
    <property type="entry name" value="Adenylate kinase isoenzyme 6 homolog"/>
    <property type="match status" value="1"/>
</dbReference>
<keyword evidence="13" id="KW-1185">Reference proteome</keyword>
<feature type="binding site" evidence="10">
    <location>
        <position position="22"/>
    </location>
    <ligand>
        <name>ATP</name>
        <dbReference type="ChEBI" id="CHEBI:30616"/>
    </ligand>
</feature>
<dbReference type="AlphaFoldDB" id="A0ABD6ELV5"/>
<proteinExistence type="inferred from homology"/>
<keyword evidence="8 10" id="KW-0067">ATP-binding</keyword>
<keyword evidence="9 10" id="KW-0539">Nucleus</keyword>
<comment type="caution">
    <text evidence="10">Lacks conserved residue(s) required for the propagation of feature annotation.</text>
</comment>
<comment type="subcellular location">
    <subcellularLocation>
        <location evidence="10">Cytoplasm</location>
    </subcellularLocation>
    <subcellularLocation>
        <location evidence="10">Nucleus</location>
    </subcellularLocation>
</comment>
<evidence type="ECO:0000256" key="8">
    <source>
        <dbReference type="ARBA" id="ARBA00022840"/>
    </source>
</evidence>
<comment type="catalytic activity">
    <reaction evidence="1 10">
        <text>AMP + ATP = 2 ADP</text>
        <dbReference type="Rhea" id="RHEA:12973"/>
        <dbReference type="ChEBI" id="CHEBI:30616"/>
        <dbReference type="ChEBI" id="CHEBI:456215"/>
        <dbReference type="ChEBI" id="CHEBI:456216"/>
        <dbReference type="EC" id="2.7.4.3"/>
    </reaction>
</comment>
<evidence type="ECO:0000313" key="12">
    <source>
        <dbReference type="EMBL" id="MFH4980766.1"/>
    </source>
</evidence>
<keyword evidence="7 10" id="KW-0418">Kinase</keyword>
<dbReference type="EMBL" id="JBGFUD010006048">
    <property type="protein sequence ID" value="MFH4980766.1"/>
    <property type="molecule type" value="Genomic_DNA"/>
</dbReference>
<evidence type="ECO:0000256" key="4">
    <source>
        <dbReference type="ARBA" id="ARBA00022552"/>
    </source>
</evidence>
<gene>
    <name evidence="12" type="ORF">AB6A40_007475</name>
</gene>
<keyword evidence="2 10" id="KW-0963">Cytoplasm</keyword>
<dbReference type="PANTHER" id="PTHR12595:SF0">
    <property type="entry name" value="ADENYLATE KINASE ISOENZYME 6"/>
    <property type="match status" value="1"/>
</dbReference>
<evidence type="ECO:0000313" key="13">
    <source>
        <dbReference type="Proteomes" id="UP001608902"/>
    </source>
</evidence>
<protein>
    <recommendedName>
        <fullName evidence="10">Adenylate kinase isoenzyme 6 homolog</fullName>
        <shortName evidence="10">AK6</shortName>
        <ecNumber evidence="10">2.7.4.3</ecNumber>
    </recommendedName>
    <alternativeName>
        <fullName evidence="10">Dual activity adenylate kinase/ATPase</fullName>
        <shortName evidence="10">AK/ATPase</shortName>
    </alternativeName>
</protein>
<organism evidence="12 13">
    <name type="scientific">Gnathostoma spinigerum</name>
    <dbReference type="NCBI Taxonomy" id="75299"/>
    <lineage>
        <taxon>Eukaryota</taxon>
        <taxon>Metazoa</taxon>
        <taxon>Ecdysozoa</taxon>
        <taxon>Nematoda</taxon>
        <taxon>Chromadorea</taxon>
        <taxon>Rhabditida</taxon>
        <taxon>Spirurina</taxon>
        <taxon>Gnathostomatomorpha</taxon>
        <taxon>Gnathostomatoidea</taxon>
        <taxon>Gnathostomatidae</taxon>
        <taxon>Gnathostoma</taxon>
    </lineage>
</organism>
<comment type="caution">
    <text evidence="12">The sequence shown here is derived from an EMBL/GenBank/DDBJ whole genome shotgun (WGS) entry which is preliminary data.</text>
</comment>
<comment type="function">
    <text evidence="10">Broad-specificity nucleoside monophosphate (NMP) kinase that catalyzes the reversible transfer of the terminal phosphate group between nucleoside triphosphates and monophosphates. Has also ATPase activity. Involved in the late cytoplasmic maturation steps of the 40S ribosomal particles, specifically 18S rRNA maturation. While NMP activity is not required for ribosome maturation, ATPase activity is. Associates transiently with small ribosomal subunit protein uS11. ATP hydrolysis breaks the interaction with uS11. May temporarily remove uS11 from the ribosome to enable a conformational change of the ribosomal RNA that is needed for the final maturation step of the small ribosomal subunit. Its NMP activity may have a role in nuclear energy homeostasis.</text>
</comment>
<evidence type="ECO:0000256" key="7">
    <source>
        <dbReference type="ARBA" id="ARBA00022777"/>
    </source>
</evidence>
<dbReference type="GO" id="GO:0005737">
    <property type="term" value="C:cytoplasm"/>
    <property type="evidence" value="ECO:0007669"/>
    <property type="project" value="UniProtKB-SubCell"/>
</dbReference>
<dbReference type="Proteomes" id="UP001608902">
    <property type="component" value="Unassembled WGS sequence"/>
</dbReference>
<dbReference type="PANTHER" id="PTHR12595">
    <property type="entry name" value="POS9-ACTIVATING FACTOR FAP7-RELATED"/>
    <property type="match status" value="1"/>
</dbReference>
<feature type="region of interest" description="LID" evidence="10">
    <location>
        <begin position="116"/>
        <end position="126"/>
    </location>
</feature>
<dbReference type="InterPro" id="IPR020618">
    <property type="entry name" value="Adenyl_kinase_AK6"/>
</dbReference>
<sequence length="177" mass="20458">MASPETRKRPNILITGTPGTGKSTVGQQVAEKLGFDFIEVGKVVRENHLYSEYDESYQCHVLDEDKLLDHLETRMDSEDGGVVVDYHGSDFFPERWFDFVIVLRCNNTLLYDRLKARGYDDRKIRENIECEIFGSLLEEARDSYKAEKVHELTSEVASQLEENVDYITELARTWKPS</sequence>
<evidence type="ECO:0000256" key="3">
    <source>
        <dbReference type="ARBA" id="ARBA00022517"/>
    </source>
</evidence>
<comment type="catalytic activity">
    <reaction evidence="10">
        <text>ATP + H2O = ADP + phosphate + H(+)</text>
        <dbReference type="Rhea" id="RHEA:13065"/>
        <dbReference type="ChEBI" id="CHEBI:15377"/>
        <dbReference type="ChEBI" id="CHEBI:15378"/>
        <dbReference type="ChEBI" id="CHEBI:30616"/>
        <dbReference type="ChEBI" id="CHEBI:43474"/>
        <dbReference type="ChEBI" id="CHEBI:456216"/>
    </reaction>
</comment>
<keyword evidence="6 10" id="KW-0547">Nucleotide-binding</keyword>
<dbReference type="EC" id="2.7.4.3" evidence="10"/>
<accession>A0ABD6ELV5</accession>
<dbReference type="InterPro" id="IPR027417">
    <property type="entry name" value="P-loop_NTPase"/>
</dbReference>
<feature type="region of interest" description="NMPbind" evidence="10">
    <location>
        <begin position="39"/>
        <end position="62"/>
    </location>
</feature>
<dbReference type="GO" id="GO:0004017">
    <property type="term" value="F:AMP kinase activity"/>
    <property type="evidence" value="ECO:0007669"/>
    <property type="project" value="UniProtKB-UniRule"/>
</dbReference>
<evidence type="ECO:0000256" key="5">
    <source>
        <dbReference type="ARBA" id="ARBA00022679"/>
    </source>
</evidence>
<feature type="binding site" evidence="10">
    <location>
        <position position="24"/>
    </location>
    <ligand>
        <name>ATP</name>
        <dbReference type="ChEBI" id="CHEBI:30616"/>
    </ligand>
</feature>
<evidence type="ECO:0000256" key="11">
    <source>
        <dbReference type="SAM" id="MobiDB-lite"/>
    </source>
</evidence>
<feature type="binding site" evidence="10">
    <location>
        <position position="23"/>
    </location>
    <ligand>
        <name>ATP</name>
        <dbReference type="ChEBI" id="CHEBI:30616"/>
    </ligand>
</feature>
<dbReference type="GO" id="GO:0005524">
    <property type="term" value="F:ATP binding"/>
    <property type="evidence" value="ECO:0007669"/>
    <property type="project" value="UniProtKB-KW"/>
</dbReference>
<feature type="binding site" evidence="10">
    <location>
        <position position="21"/>
    </location>
    <ligand>
        <name>ATP</name>
        <dbReference type="ChEBI" id="CHEBI:30616"/>
    </ligand>
</feature>
<evidence type="ECO:0000256" key="10">
    <source>
        <dbReference type="HAMAP-Rule" id="MF_03173"/>
    </source>
</evidence>
<keyword evidence="3 10" id="KW-0690">Ribosome biogenesis</keyword>
<dbReference type="HAMAP" id="MF_00039">
    <property type="entry name" value="Adenylate_kinase_AK6"/>
    <property type="match status" value="1"/>
</dbReference>
<evidence type="ECO:0000256" key="1">
    <source>
        <dbReference type="ARBA" id="ARBA00000582"/>
    </source>
</evidence>
<feature type="binding site" evidence="10">
    <location>
        <position position="117"/>
    </location>
    <ligand>
        <name>ATP</name>
        <dbReference type="ChEBI" id="CHEBI:30616"/>
    </ligand>
</feature>
<dbReference type="GO" id="GO:0006364">
    <property type="term" value="P:rRNA processing"/>
    <property type="evidence" value="ECO:0007669"/>
    <property type="project" value="UniProtKB-KW"/>
</dbReference>
<evidence type="ECO:0000256" key="9">
    <source>
        <dbReference type="ARBA" id="ARBA00023242"/>
    </source>
</evidence>
<reference evidence="12 13" key="1">
    <citation type="submission" date="2024-08" db="EMBL/GenBank/DDBJ databases">
        <title>Gnathostoma spinigerum genome.</title>
        <authorList>
            <person name="Gonzalez-Bertolin B."/>
            <person name="Monzon S."/>
            <person name="Zaballos A."/>
            <person name="Jimenez P."/>
            <person name="Dekumyoy P."/>
            <person name="Varona S."/>
            <person name="Cuesta I."/>
            <person name="Sumanam S."/>
            <person name="Adisakwattana P."/>
            <person name="Gasser R.B."/>
            <person name="Hernandez-Gonzalez A."/>
            <person name="Young N.D."/>
            <person name="Perteguer M.J."/>
        </authorList>
    </citation>
    <scope>NUCLEOTIDE SEQUENCE [LARGE SCALE GENOMIC DNA]</scope>
    <source>
        <strain evidence="12">AL3</strain>
        <tissue evidence="12">Liver</tissue>
    </source>
</reference>
<dbReference type="Pfam" id="PF13238">
    <property type="entry name" value="AAA_18"/>
    <property type="match status" value="1"/>
</dbReference>
<dbReference type="GO" id="GO:0042274">
    <property type="term" value="P:ribosomal small subunit biogenesis"/>
    <property type="evidence" value="ECO:0007669"/>
    <property type="project" value="UniProtKB-UniRule"/>
</dbReference>
<dbReference type="GO" id="GO:0005634">
    <property type="term" value="C:nucleus"/>
    <property type="evidence" value="ECO:0007669"/>
    <property type="project" value="UniProtKB-SubCell"/>
</dbReference>
<dbReference type="SUPFAM" id="SSF52540">
    <property type="entry name" value="P-loop containing nucleoside triphosphate hydrolases"/>
    <property type="match status" value="1"/>
</dbReference>
<keyword evidence="5 10" id="KW-0808">Transferase</keyword>
<keyword evidence="4 10" id="KW-0698">rRNA processing</keyword>
<feature type="region of interest" description="Disordered" evidence="11">
    <location>
        <begin position="1"/>
        <end position="23"/>
    </location>
</feature>
<comment type="similarity">
    <text evidence="10">Belongs to the adenylate kinase family. AK6 subfamily.</text>
</comment>